<dbReference type="GO" id="GO:0015297">
    <property type="term" value="F:antiporter activity"/>
    <property type="evidence" value="ECO:0007669"/>
    <property type="project" value="InterPro"/>
</dbReference>
<feature type="coiled-coil region" evidence="2">
    <location>
        <begin position="17"/>
        <end position="91"/>
    </location>
</feature>
<sequence length="234" mass="25705">MTATKKLSKGDSSCDHIEEAANYIKDLEKNVKELQDKREKLKNSLSEMPNDVGSSTSSIISITNPSINENYVKIKTSVDELEIEINTAVEEEDMFPLSKVLKMLQLDEGLNVVNCAYSKVNQRWMYVIRCQYSLGALTQTFSGRVGDLELAAVAVENSVIAGLGYGVMLGMGSALETLCGQAFGAGKLRMLGIYMQRSWIILLITAILLTPLYVYSPSVLQLFGETEEISLAAV</sequence>
<evidence type="ECO:0000313" key="5">
    <source>
        <dbReference type="Proteomes" id="UP000596660"/>
    </source>
</evidence>
<proteinExistence type="inferred from homology"/>
<keyword evidence="5" id="KW-1185">Reference proteome</keyword>
<keyword evidence="2" id="KW-0175">Coiled coil</keyword>
<reference evidence="4" key="2">
    <citation type="submission" date="2021-03" db="UniProtKB">
        <authorList>
            <consortium name="EnsemblPlants"/>
        </authorList>
    </citation>
    <scope>IDENTIFICATION</scope>
</reference>
<evidence type="ECO:0000256" key="3">
    <source>
        <dbReference type="SAM" id="Phobius"/>
    </source>
</evidence>
<keyword evidence="3" id="KW-1133">Transmembrane helix</keyword>
<dbReference type="GO" id="GO:0016020">
    <property type="term" value="C:membrane"/>
    <property type="evidence" value="ECO:0007669"/>
    <property type="project" value="InterPro"/>
</dbReference>
<evidence type="ECO:0000256" key="1">
    <source>
        <dbReference type="ARBA" id="ARBA00010199"/>
    </source>
</evidence>
<accession>A0A803LUD2</accession>
<comment type="similarity">
    <text evidence="1">Belongs to the multi antimicrobial extrusion (MATE) (TC 2.A.66.1) family.</text>
</comment>
<dbReference type="GO" id="GO:0042910">
    <property type="term" value="F:xenobiotic transmembrane transporter activity"/>
    <property type="evidence" value="ECO:0007669"/>
    <property type="project" value="InterPro"/>
</dbReference>
<protein>
    <submittedName>
        <fullName evidence="4">Uncharacterized protein</fullName>
    </submittedName>
</protein>
<feature type="transmembrane region" description="Helical" evidence="3">
    <location>
        <begin position="199"/>
        <end position="216"/>
    </location>
</feature>
<organism evidence="4 5">
    <name type="scientific">Chenopodium quinoa</name>
    <name type="common">Quinoa</name>
    <dbReference type="NCBI Taxonomy" id="63459"/>
    <lineage>
        <taxon>Eukaryota</taxon>
        <taxon>Viridiplantae</taxon>
        <taxon>Streptophyta</taxon>
        <taxon>Embryophyta</taxon>
        <taxon>Tracheophyta</taxon>
        <taxon>Spermatophyta</taxon>
        <taxon>Magnoliopsida</taxon>
        <taxon>eudicotyledons</taxon>
        <taxon>Gunneridae</taxon>
        <taxon>Pentapetalae</taxon>
        <taxon>Caryophyllales</taxon>
        <taxon>Chenopodiaceae</taxon>
        <taxon>Chenopodioideae</taxon>
        <taxon>Atripliceae</taxon>
        <taxon>Chenopodium</taxon>
    </lineage>
</organism>
<dbReference type="Proteomes" id="UP000596660">
    <property type="component" value="Unplaced"/>
</dbReference>
<dbReference type="AlphaFoldDB" id="A0A803LUD2"/>
<name>A0A803LUD2_CHEQI</name>
<keyword evidence="3" id="KW-0472">Membrane</keyword>
<dbReference type="EnsemblPlants" id="AUR62018826-RA">
    <property type="protein sequence ID" value="AUR62018826-RA:cds"/>
    <property type="gene ID" value="AUR62018826"/>
</dbReference>
<dbReference type="Pfam" id="PF01554">
    <property type="entry name" value="MatE"/>
    <property type="match status" value="1"/>
</dbReference>
<keyword evidence="3" id="KW-0812">Transmembrane</keyword>
<evidence type="ECO:0000313" key="4">
    <source>
        <dbReference type="EnsemblPlants" id="AUR62018826-RA:cds"/>
    </source>
</evidence>
<evidence type="ECO:0000256" key="2">
    <source>
        <dbReference type="SAM" id="Coils"/>
    </source>
</evidence>
<reference evidence="4" key="1">
    <citation type="journal article" date="2017" name="Nature">
        <title>The genome of Chenopodium quinoa.</title>
        <authorList>
            <person name="Jarvis D.E."/>
            <person name="Ho Y.S."/>
            <person name="Lightfoot D.J."/>
            <person name="Schmoeckel S.M."/>
            <person name="Li B."/>
            <person name="Borm T.J.A."/>
            <person name="Ohyanagi H."/>
            <person name="Mineta K."/>
            <person name="Michell C.T."/>
            <person name="Saber N."/>
            <person name="Kharbatia N.M."/>
            <person name="Rupper R.R."/>
            <person name="Sharp A.R."/>
            <person name="Dally N."/>
            <person name="Boughton B.A."/>
            <person name="Woo Y.H."/>
            <person name="Gao G."/>
            <person name="Schijlen E.G.W.M."/>
            <person name="Guo X."/>
            <person name="Momin A.A."/>
            <person name="Negrao S."/>
            <person name="Al-Babili S."/>
            <person name="Gehring C."/>
            <person name="Roessner U."/>
            <person name="Jung C."/>
            <person name="Murphy K."/>
            <person name="Arold S.T."/>
            <person name="Gojobori T."/>
            <person name="van der Linden C.G."/>
            <person name="van Loo E.N."/>
            <person name="Jellen E.N."/>
            <person name="Maughan P.J."/>
            <person name="Tester M."/>
        </authorList>
    </citation>
    <scope>NUCLEOTIDE SEQUENCE [LARGE SCALE GENOMIC DNA]</scope>
    <source>
        <strain evidence="4">cv. PI 614886</strain>
    </source>
</reference>
<dbReference type="Gramene" id="AUR62018826-RA">
    <property type="protein sequence ID" value="AUR62018826-RA:cds"/>
    <property type="gene ID" value="AUR62018826"/>
</dbReference>
<dbReference type="PANTHER" id="PTHR11206">
    <property type="entry name" value="MULTIDRUG RESISTANCE PROTEIN"/>
    <property type="match status" value="1"/>
</dbReference>
<dbReference type="InterPro" id="IPR002528">
    <property type="entry name" value="MATE_fam"/>
</dbReference>